<sequence length="143" mass="16176">MPSRSRCSLRCAENVPTDSTGIGHLLVPLVLVETPTYGGVVQRRAELEYLPLLGHAHRFIGDNASQSRSNVLLSTTEEDSCDFDGETNDSCPFEEILNISKKKKKKRGKGRGRRREEIEDMTVEIEFETRIKLSRKLKTKSKI</sequence>
<proteinExistence type="predicted"/>
<dbReference type="EMBL" id="BGZK01000261">
    <property type="protein sequence ID" value="GBP32542.1"/>
    <property type="molecule type" value="Genomic_DNA"/>
</dbReference>
<dbReference type="Proteomes" id="UP000299102">
    <property type="component" value="Unassembled WGS sequence"/>
</dbReference>
<gene>
    <name evidence="1" type="ORF">EVAR_23953_1</name>
</gene>
<name>A0A4C1V2P9_EUMVA</name>
<organism evidence="1 2">
    <name type="scientific">Eumeta variegata</name>
    <name type="common">Bagworm moth</name>
    <name type="synonym">Eumeta japonica</name>
    <dbReference type="NCBI Taxonomy" id="151549"/>
    <lineage>
        <taxon>Eukaryota</taxon>
        <taxon>Metazoa</taxon>
        <taxon>Ecdysozoa</taxon>
        <taxon>Arthropoda</taxon>
        <taxon>Hexapoda</taxon>
        <taxon>Insecta</taxon>
        <taxon>Pterygota</taxon>
        <taxon>Neoptera</taxon>
        <taxon>Endopterygota</taxon>
        <taxon>Lepidoptera</taxon>
        <taxon>Glossata</taxon>
        <taxon>Ditrysia</taxon>
        <taxon>Tineoidea</taxon>
        <taxon>Psychidae</taxon>
        <taxon>Oiketicinae</taxon>
        <taxon>Eumeta</taxon>
    </lineage>
</organism>
<dbReference type="AlphaFoldDB" id="A0A4C1V2P9"/>
<evidence type="ECO:0000313" key="1">
    <source>
        <dbReference type="EMBL" id="GBP32542.1"/>
    </source>
</evidence>
<dbReference type="OrthoDB" id="7476860at2759"/>
<comment type="caution">
    <text evidence="1">The sequence shown here is derived from an EMBL/GenBank/DDBJ whole genome shotgun (WGS) entry which is preliminary data.</text>
</comment>
<accession>A0A4C1V2P9</accession>
<protein>
    <submittedName>
        <fullName evidence="1">Uncharacterized protein</fullName>
    </submittedName>
</protein>
<keyword evidence="2" id="KW-1185">Reference proteome</keyword>
<reference evidence="1 2" key="1">
    <citation type="journal article" date="2019" name="Commun. Biol.">
        <title>The bagworm genome reveals a unique fibroin gene that provides high tensile strength.</title>
        <authorList>
            <person name="Kono N."/>
            <person name="Nakamura H."/>
            <person name="Ohtoshi R."/>
            <person name="Tomita M."/>
            <person name="Numata K."/>
            <person name="Arakawa K."/>
        </authorList>
    </citation>
    <scope>NUCLEOTIDE SEQUENCE [LARGE SCALE GENOMIC DNA]</scope>
</reference>
<evidence type="ECO:0000313" key="2">
    <source>
        <dbReference type="Proteomes" id="UP000299102"/>
    </source>
</evidence>